<dbReference type="PANTHER" id="PTHR15494">
    <property type="entry name" value="CALCIUM-BINDING TYROSINE PHOSPHORYLATION-REGULATED PROTEIN"/>
    <property type="match status" value="1"/>
</dbReference>
<reference evidence="2" key="1">
    <citation type="submission" date="2025-08" db="UniProtKB">
        <authorList>
            <consortium name="Ensembl"/>
        </authorList>
    </citation>
    <scope>IDENTIFICATION</scope>
</reference>
<evidence type="ECO:0000313" key="3">
    <source>
        <dbReference type="Proteomes" id="UP000261620"/>
    </source>
</evidence>
<dbReference type="GO" id="GO:0005737">
    <property type="term" value="C:cytoplasm"/>
    <property type="evidence" value="ECO:0007669"/>
    <property type="project" value="TreeGrafter"/>
</dbReference>
<dbReference type="Pfam" id="PF02197">
    <property type="entry name" value="RIIa"/>
    <property type="match status" value="1"/>
</dbReference>
<feature type="domain" description="RIIa" evidence="1">
    <location>
        <begin position="9"/>
        <end position="46"/>
    </location>
</feature>
<organism evidence="2 3">
    <name type="scientific">Mola mola</name>
    <name type="common">Ocean sunfish</name>
    <name type="synonym">Tetraodon mola</name>
    <dbReference type="NCBI Taxonomy" id="94237"/>
    <lineage>
        <taxon>Eukaryota</taxon>
        <taxon>Metazoa</taxon>
        <taxon>Chordata</taxon>
        <taxon>Craniata</taxon>
        <taxon>Vertebrata</taxon>
        <taxon>Euteleostomi</taxon>
        <taxon>Actinopterygii</taxon>
        <taxon>Neopterygii</taxon>
        <taxon>Teleostei</taxon>
        <taxon>Neoteleostei</taxon>
        <taxon>Acanthomorphata</taxon>
        <taxon>Eupercaria</taxon>
        <taxon>Tetraodontiformes</taxon>
        <taxon>Molidae</taxon>
        <taxon>Mola</taxon>
    </lineage>
</organism>
<dbReference type="AlphaFoldDB" id="A0A3Q3WPZ4"/>
<name>A0A3Q3WPZ4_MOLML</name>
<dbReference type="SUPFAM" id="SSF47391">
    <property type="entry name" value="Dimerization-anchoring domain of cAMP-dependent PK regulatory subunit"/>
    <property type="match status" value="1"/>
</dbReference>
<dbReference type="GO" id="GO:0005509">
    <property type="term" value="F:calcium ion binding"/>
    <property type="evidence" value="ECO:0007669"/>
    <property type="project" value="InterPro"/>
</dbReference>
<keyword evidence="3" id="KW-1185">Reference proteome</keyword>
<sequence>MSTSNSAPYGLKTLLECMSRAVLLAQPDDIAGFLSTHMEEMVRYREKNIMTDIKDNQAVMANAKRLAENSMDSLLQIYSDTKTSEKLSLKIWDLNS</sequence>
<proteinExistence type="predicted"/>
<dbReference type="InterPro" id="IPR047579">
    <property type="entry name" value="DD_CABYR_SP17"/>
</dbReference>
<dbReference type="Ensembl" id="ENSMMOT00000017471.1">
    <property type="protein sequence ID" value="ENSMMOP00000017188.1"/>
    <property type="gene ID" value="ENSMMOG00000013093.1"/>
</dbReference>
<dbReference type="CDD" id="cd12100">
    <property type="entry name" value="DD_CABYR_SP17"/>
    <property type="match status" value="1"/>
</dbReference>
<protein>
    <recommendedName>
        <fullName evidence="1">RIIa domain-containing protein</fullName>
    </recommendedName>
</protein>
<dbReference type="Gene3D" id="1.20.890.10">
    <property type="entry name" value="cAMP-dependent protein kinase regulatory subunit, dimerization-anchoring domain"/>
    <property type="match status" value="1"/>
</dbReference>
<accession>A0A3Q3WPZ4</accession>
<evidence type="ECO:0000313" key="2">
    <source>
        <dbReference type="Ensembl" id="ENSMMOP00000017188.1"/>
    </source>
</evidence>
<dbReference type="InterPro" id="IPR038848">
    <property type="entry name" value="CABYR"/>
</dbReference>
<dbReference type="GO" id="GO:0048240">
    <property type="term" value="P:sperm capacitation"/>
    <property type="evidence" value="ECO:0007669"/>
    <property type="project" value="InterPro"/>
</dbReference>
<dbReference type="GO" id="GO:0035686">
    <property type="term" value="C:sperm fibrous sheath"/>
    <property type="evidence" value="ECO:0007669"/>
    <property type="project" value="TreeGrafter"/>
</dbReference>
<dbReference type="PANTHER" id="PTHR15494:SF0">
    <property type="entry name" value="CALCIUM-BINDING TYROSINE PHOSPHORYLATION-REGULATED PROTEIN"/>
    <property type="match status" value="1"/>
</dbReference>
<dbReference type="InterPro" id="IPR003117">
    <property type="entry name" value="cAMP_dep_PK_reg_su_I/II_a/b"/>
</dbReference>
<reference evidence="2" key="2">
    <citation type="submission" date="2025-09" db="UniProtKB">
        <authorList>
            <consortium name="Ensembl"/>
        </authorList>
    </citation>
    <scope>IDENTIFICATION</scope>
</reference>
<dbReference type="Proteomes" id="UP000261620">
    <property type="component" value="Unplaced"/>
</dbReference>
<dbReference type="SMART" id="SM00394">
    <property type="entry name" value="RIIa"/>
    <property type="match status" value="1"/>
</dbReference>
<evidence type="ECO:0000259" key="1">
    <source>
        <dbReference type="SMART" id="SM00394"/>
    </source>
</evidence>